<keyword evidence="2" id="KW-0472">Membrane</keyword>
<feature type="compositionally biased region" description="Basic and acidic residues" evidence="1">
    <location>
        <begin position="72"/>
        <end position="81"/>
    </location>
</feature>
<organism evidence="3 4">
    <name type="scientific">Lingula anatina</name>
    <name type="common">Brachiopod</name>
    <name type="synonym">Lingula unguis</name>
    <dbReference type="NCBI Taxonomy" id="7574"/>
    <lineage>
        <taxon>Eukaryota</taxon>
        <taxon>Metazoa</taxon>
        <taxon>Spiralia</taxon>
        <taxon>Lophotrochozoa</taxon>
        <taxon>Brachiopoda</taxon>
        <taxon>Linguliformea</taxon>
        <taxon>Lingulata</taxon>
        <taxon>Lingulida</taxon>
        <taxon>Linguloidea</taxon>
        <taxon>Lingulidae</taxon>
        <taxon>Lingula</taxon>
    </lineage>
</organism>
<evidence type="ECO:0000313" key="3">
    <source>
        <dbReference type="Proteomes" id="UP000085678"/>
    </source>
</evidence>
<dbReference type="InParanoid" id="A0A1S3IH64"/>
<accession>A0A1S3IH64</accession>
<feature type="transmembrane region" description="Helical" evidence="2">
    <location>
        <begin position="99"/>
        <end position="122"/>
    </location>
</feature>
<keyword evidence="3" id="KW-1185">Reference proteome</keyword>
<gene>
    <name evidence="4" type="primary">LOC106164250</name>
</gene>
<dbReference type="GeneID" id="106164250"/>
<feature type="compositionally biased region" description="Polar residues" evidence="1">
    <location>
        <begin position="37"/>
        <end position="58"/>
    </location>
</feature>
<sequence length="220" mass="23873">MSHPAIDNHSNGILIYLTTDSGQVPGVSTRIRENESDQASYSRQRSSDSGVSQLSTGGESVRSVTPIAAPGRENKKNPDKDLEKLQGDVKKLRLCIRKLVIVFVVITCLLISAVVAVGVHSFHPYVNTAEHSVNAEQAGVADDTLSSLCIPCADLSQDVSVEELRMEKNPDLCCARNQTQFHKLLQWYVDVKIQQAEEGEGTTSALKTNFGAGFNAKCLS</sequence>
<evidence type="ECO:0000256" key="1">
    <source>
        <dbReference type="SAM" id="MobiDB-lite"/>
    </source>
</evidence>
<dbReference type="KEGG" id="lak:106164250"/>
<keyword evidence="2" id="KW-0812">Transmembrane</keyword>
<dbReference type="Proteomes" id="UP000085678">
    <property type="component" value="Unplaced"/>
</dbReference>
<evidence type="ECO:0000313" key="4">
    <source>
        <dbReference type="RefSeq" id="XP_013397557.2"/>
    </source>
</evidence>
<protein>
    <submittedName>
        <fullName evidence="4">Uncharacterized protein LOC106164250</fullName>
    </submittedName>
</protein>
<keyword evidence="2" id="KW-1133">Transmembrane helix</keyword>
<name>A0A1S3IH64_LINAN</name>
<evidence type="ECO:0000256" key="2">
    <source>
        <dbReference type="SAM" id="Phobius"/>
    </source>
</evidence>
<feature type="region of interest" description="Disordered" evidence="1">
    <location>
        <begin position="31"/>
        <end position="81"/>
    </location>
</feature>
<reference evidence="4" key="1">
    <citation type="submission" date="2025-08" db="UniProtKB">
        <authorList>
            <consortium name="RefSeq"/>
        </authorList>
    </citation>
    <scope>IDENTIFICATION</scope>
    <source>
        <tissue evidence="4">Gonads</tissue>
    </source>
</reference>
<proteinExistence type="predicted"/>
<dbReference type="RefSeq" id="XP_013397557.2">
    <property type="nucleotide sequence ID" value="XM_013542103.2"/>
</dbReference>
<dbReference type="AlphaFoldDB" id="A0A1S3IH64"/>